<name>A0A1J5TLV1_9ARCH</name>
<dbReference type="AlphaFoldDB" id="A0A1J5TLV1"/>
<protein>
    <submittedName>
        <fullName evidence="1">Uncharacterized protein</fullName>
    </submittedName>
</protein>
<evidence type="ECO:0000313" key="2">
    <source>
        <dbReference type="Proteomes" id="UP000183615"/>
    </source>
</evidence>
<dbReference type="Proteomes" id="UP000183615">
    <property type="component" value="Unassembled WGS sequence"/>
</dbReference>
<comment type="caution">
    <text evidence="1">The sequence shown here is derived from an EMBL/GenBank/DDBJ whole genome shotgun (WGS) entry which is preliminary data.</text>
</comment>
<sequence>MVKLPVCFESKSTATAMRSLLDELNYTYERKNVHRSYSSVAIVIALERTAMVYRYIISNISATIDIWEERPNSGNITYIEARGEDNSKIKELLQIFSERLPRKPWEYTITQKLRNGWFSQGIMGAKKSWYNVIE</sequence>
<dbReference type="EMBL" id="MIYZ01000029">
    <property type="protein sequence ID" value="OIR21929.1"/>
    <property type="molecule type" value="Genomic_DNA"/>
</dbReference>
<accession>A0A1J5TLV1</accession>
<gene>
    <name evidence="1" type="ORF">BET99_05500</name>
</gene>
<organism evidence="1 2">
    <name type="scientific">Marine Group III euryarchaeote CG-Epi2</name>
    <dbReference type="NCBI Taxonomy" id="1888996"/>
    <lineage>
        <taxon>Archaea</taxon>
        <taxon>Methanobacteriati</taxon>
        <taxon>Thermoplasmatota</taxon>
        <taxon>Thermoplasmata</taxon>
        <taxon>Candidatus Thermoprofundales</taxon>
    </lineage>
</organism>
<proteinExistence type="predicted"/>
<evidence type="ECO:0000313" key="1">
    <source>
        <dbReference type="EMBL" id="OIR21929.1"/>
    </source>
</evidence>
<reference evidence="1 2" key="1">
    <citation type="submission" date="2016-08" db="EMBL/GenBank/DDBJ databases">
        <title>New Insights into Marine Group III Euryarchaeota, from dark to light.</title>
        <authorList>
            <person name="Haro-Moreno J.M."/>
            <person name="Rodriguez-Valera F."/>
            <person name="Lopez-Garcia P."/>
            <person name="Moreira D."/>
            <person name="Martin-Cuadrado A.B."/>
        </authorList>
    </citation>
    <scope>NUCLEOTIDE SEQUENCE [LARGE SCALE GENOMIC DNA]</scope>
    <source>
        <strain evidence="1">CG-Epi2</strain>
    </source>
</reference>